<evidence type="ECO:0000313" key="5">
    <source>
        <dbReference type="EnsemblMetazoa" id="RPRC003959-PA"/>
    </source>
</evidence>
<evidence type="ECO:0000256" key="2">
    <source>
        <dbReference type="ARBA" id="ARBA00022692"/>
    </source>
</evidence>
<keyword evidence="2" id="KW-0812">Transmembrane</keyword>
<organism evidence="5 6">
    <name type="scientific">Rhodnius prolixus</name>
    <name type="common">Triatomid bug</name>
    <dbReference type="NCBI Taxonomy" id="13249"/>
    <lineage>
        <taxon>Eukaryota</taxon>
        <taxon>Metazoa</taxon>
        <taxon>Ecdysozoa</taxon>
        <taxon>Arthropoda</taxon>
        <taxon>Hexapoda</taxon>
        <taxon>Insecta</taxon>
        <taxon>Pterygota</taxon>
        <taxon>Neoptera</taxon>
        <taxon>Paraneoptera</taxon>
        <taxon>Hemiptera</taxon>
        <taxon>Heteroptera</taxon>
        <taxon>Panheteroptera</taxon>
        <taxon>Cimicomorpha</taxon>
        <taxon>Reduviidae</taxon>
        <taxon>Triatominae</taxon>
        <taxon>Rhodnius</taxon>
    </lineage>
</organism>
<dbReference type="EMBL" id="ACPB03011142">
    <property type="status" value="NOT_ANNOTATED_CDS"/>
    <property type="molecule type" value="Genomic_DNA"/>
</dbReference>
<keyword evidence="4" id="KW-0472">Membrane</keyword>
<dbReference type="VEuPathDB" id="VectorBase:RPRC003959"/>
<keyword evidence="6" id="KW-1185">Reference proteome</keyword>
<evidence type="ECO:0000256" key="3">
    <source>
        <dbReference type="ARBA" id="ARBA00022989"/>
    </source>
</evidence>
<dbReference type="AlphaFoldDB" id="T1HIT6"/>
<protein>
    <submittedName>
        <fullName evidence="5">Uncharacterized protein</fullName>
    </submittedName>
</protein>
<evidence type="ECO:0000256" key="1">
    <source>
        <dbReference type="ARBA" id="ARBA00004370"/>
    </source>
</evidence>
<keyword evidence="3" id="KW-1133">Transmembrane helix</keyword>
<dbReference type="InParanoid" id="T1HIT6"/>
<comment type="subcellular location">
    <subcellularLocation>
        <location evidence="1">Membrane</location>
    </subcellularLocation>
</comment>
<dbReference type="EnsemblMetazoa" id="RPRC003959-RA">
    <property type="protein sequence ID" value="RPRC003959-PA"/>
    <property type="gene ID" value="RPRC003959"/>
</dbReference>
<accession>T1HIT6</accession>
<dbReference type="HOGENOM" id="CLU_1050935_0_0_1"/>
<dbReference type="OMA" id="AFEDYWI"/>
<evidence type="ECO:0000313" key="6">
    <source>
        <dbReference type="Proteomes" id="UP000015103"/>
    </source>
</evidence>
<evidence type="ECO:0000256" key="4">
    <source>
        <dbReference type="ARBA" id="ARBA00023136"/>
    </source>
</evidence>
<reference evidence="5" key="1">
    <citation type="submission" date="2015-05" db="UniProtKB">
        <authorList>
            <consortium name="EnsemblMetazoa"/>
        </authorList>
    </citation>
    <scope>IDENTIFICATION</scope>
</reference>
<dbReference type="InterPro" id="IPR038599">
    <property type="entry name" value="LAP1C-like_C_sf"/>
</dbReference>
<dbReference type="Gene3D" id="3.40.50.12190">
    <property type="match status" value="1"/>
</dbReference>
<proteinExistence type="predicted"/>
<dbReference type="GO" id="GO:0016020">
    <property type="term" value="C:membrane"/>
    <property type="evidence" value="ECO:0007669"/>
    <property type="project" value="UniProtKB-SubCell"/>
</dbReference>
<dbReference type="Proteomes" id="UP000015103">
    <property type="component" value="Unassembled WGS sequence"/>
</dbReference>
<name>T1HIT6_RHOPR</name>
<sequence length="265" mass="30318">MDMHNEDYYTGSSVATNDEIISTFAVIFAFTVLAALLMLFFDDLNICNNSSHNNKHIIFYVLYEFNVRPIYKAQTKDTLNILMNGVLTVMKKHVERPAVLLLLAPSDAYYTALNLAKTIALLILVTYGYNWTSYDLEKIFIKGSRYSAFEDYWIFHKKLLKRIQTYKVVVVDKFEAVHPQVSTVLCNIADDAFSPIPRSVIILIMDINNYFTQNALATKPGVNLAEIYLQTSFGPFLDQEAITELMRIITGRSVIIKREKDLVNI</sequence>